<evidence type="ECO:0000256" key="2">
    <source>
        <dbReference type="ARBA" id="ARBA00022840"/>
    </source>
</evidence>
<evidence type="ECO:0000313" key="5">
    <source>
        <dbReference type="Proteomes" id="UP000623440"/>
    </source>
</evidence>
<dbReference type="Proteomes" id="UP000623440">
    <property type="component" value="Unassembled WGS sequence"/>
</dbReference>
<proteinExistence type="predicted"/>
<keyword evidence="5" id="KW-1185">Reference proteome</keyword>
<evidence type="ECO:0000259" key="3">
    <source>
        <dbReference type="Pfam" id="PF00004"/>
    </source>
</evidence>
<protein>
    <submittedName>
        <fullName evidence="4">ATP-binding protein</fullName>
    </submittedName>
</protein>
<dbReference type="Gene3D" id="3.40.50.300">
    <property type="entry name" value="P-loop containing nucleotide triphosphate hydrolases"/>
    <property type="match status" value="1"/>
</dbReference>
<dbReference type="Pfam" id="PF00004">
    <property type="entry name" value="AAA"/>
    <property type="match status" value="1"/>
</dbReference>
<dbReference type="SUPFAM" id="SSF52540">
    <property type="entry name" value="P-loop containing nucleoside triphosphate hydrolases"/>
    <property type="match status" value="1"/>
</dbReference>
<keyword evidence="1" id="KW-0547">Nucleotide-binding</keyword>
<dbReference type="InterPro" id="IPR027417">
    <property type="entry name" value="P-loop_NTPase"/>
</dbReference>
<dbReference type="InterPro" id="IPR003959">
    <property type="entry name" value="ATPase_AAA_core"/>
</dbReference>
<reference evidence="4 5" key="1">
    <citation type="journal article" date="2020" name="ISME J.">
        <title>Comparative genomics reveals insights into cyanobacterial evolution and habitat adaptation.</title>
        <authorList>
            <person name="Chen M.Y."/>
            <person name="Teng W.K."/>
            <person name="Zhao L."/>
            <person name="Hu C.X."/>
            <person name="Zhou Y.K."/>
            <person name="Han B.P."/>
            <person name="Song L.R."/>
            <person name="Shu W.S."/>
        </authorList>
    </citation>
    <scope>NUCLEOTIDE SEQUENCE [LARGE SCALE GENOMIC DNA]</scope>
    <source>
        <strain evidence="4 5">FACHB-838</strain>
    </source>
</reference>
<name>A0ABR8DYG7_9NOSO</name>
<organism evidence="4 5">
    <name type="scientific">Nostoc flagelliforme FACHB-838</name>
    <dbReference type="NCBI Taxonomy" id="2692904"/>
    <lineage>
        <taxon>Bacteria</taxon>
        <taxon>Bacillati</taxon>
        <taxon>Cyanobacteriota</taxon>
        <taxon>Cyanophyceae</taxon>
        <taxon>Nostocales</taxon>
        <taxon>Nostocaceae</taxon>
        <taxon>Nostoc</taxon>
    </lineage>
</organism>
<dbReference type="GO" id="GO:0005524">
    <property type="term" value="F:ATP binding"/>
    <property type="evidence" value="ECO:0007669"/>
    <property type="project" value="UniProtKB-KW"/>
</dbReference>
<feature type="non-terminal residue" evidence="4">
    <location>
        <position position="318"/>
    </location>
</feature>
<dbReference type="PANTHER" id="PTHR42960">
    <property type="entry name" value="YCF46 PROTEIN"/>
    <property type="match status" value="1"/>
</dbReference>
<evidence type="ECO:0000256" key="1">
    <source>
        <dbReference type="ARBA" id="ARBA00022741"/>
    </source>
</evidence>
<dbReference type="RefSeq" id="WP_190944442.1">
    <property type="nucleotide sequence ID" value="NZ_JACJSI010000121.1"/>
</dbReference>
<dbReference type="InterPro" id="IPR052381">
    <property type="entry name" value="AAA_domain_protein"/>
</dbReference>
<sequence>MNNELIKQIFGLIKLNNKLIAVESPLQERVKLLTNLASECHQYNNINCYLWTLEDDALQQLSTNGEGLSLQRVDQYQAIAKSRREHYFEILRFWKTTDLQGILILEGIFPWLGESTTDPDFFLTSEWIKSALINLKLYNCNANKAAILLGSNATVSSDIAPEVPKVIQQLPAIEEISSYLAQILPNNYSHGDIHATAIAGLGMYLADIDYGIRQAIANHEITPDELVEKLSAYKIDLFKRIYNIQFLQPPSTPIGGLELIQQAFKTYKRLLSSLAKAYNLRLPKGILLIGPPGTGKSYSAKASSAQLGLPLIILEWGS</sequence>
<comment type="caution">
    <text evidence="4">The sequence shown here is derived from an EMBL/GenBank/DDBJ whole genome shotgun (WGS) entry which is preliminary data.</text>
</comment>
<keyword evidence="2 4" id="KW-0067">ATP-binding</keyword>
<gene>
    <name evidence="4" type="ORF">H6G97_31930</name>
</gene>
<feature type="domain" description="ATPase AAA-type core" evidence="3">
    <location>
        <begin position="286"/>
        <end position="314"/>
    </location>
</feature>
<dbReference type="EMBL" id="JACJSI010000121">
    <property type="protein sequence ID" value="MBD2533906.1"/>
    <property type="molecule type" value="Genomic_DNA"/>
</dbReference>
<dbReference type="PANTHER" id="PTHR42960:SF1">
    <property type="entry name" value="YCF46 PROTEIN"/>
    <property type="match status" value="1"/>
</dbReference>
<accession>A0ABR8DYG7</accession>
<evidence type="ECO:0000313" key="4">
    <source>
        <dbReference type="EMBL" id="MBD2533906.1"/>
    </source>
</evidence>